<keyword evidence="2" id="KW-1003">Cell membrane</keyword>
<evidence type="ECO:0000256" key="6">
    <source>
        <dbReference type="SAM" id="Phobius"/>
    </source>
</evidence>
<dbReference type="Proteomes" id="UP000297989">
    <property type="component" value="Unassembled WGS sequence"/>
</dbReference>
<evidence type="ECO:0000259" key="7">
    <source>
        <dbReference type="Pfam" id="PF03772"/>
    </source>
</evidence>
<comment type="subcellular location">
    <subcellularLocation>
        <location evidence="1">Cell membrane</location>
        <topology evidence="1">Multi-pass membrane protein</topology>
    </subcellularLocation>
</comment>
<evidence type="ECO:0000256" key="5">
    <source>
        <dbReference type="ARBA" id="ARBA00023136"/>
    </source>
</evidence>
<protein>
    <submittedName>
        <fullName evidence="8">ComEC family protein</fullName>
    </submittedName>
</protein>
<reference evidence="8 9" key="1">
    <citation type="submission" date="2018-03" db="EMBL/GenBank/DDBJ databases">
        <title>Non-Typhoidal Salmonella genome sequencing and assembly.</title>
        <authorList>
            <person name="Matchawe C."/>
        </authorList>
    </citation>
    <scope>NUCLEOTIDE SEQUENCE [LARGE SCALE GENOMIC DNA]</scope>
    <source>
        <strain evidence="8 9">8EV</strain>
    </source>
</reference>
<comment type="caution">
    <text evidence="8">The sequence shown here is derived from an EMBL/GenBank/DDBJ whole genome shotgun (WGS) entry which is preliminary data.</text>
</comment>
<dbReference type="Pfam" id="PF03772">
    <property type="entry name" value="Competence"/>
    <property type="match status" value="1"/>
</dbReference>
<feature type="transmembrane region" description="Helical" evidence="6">
    <location>
        <begin position="12"/>
        <end position="30"/>
    </location>
</feature>
<dbReference type="EMBL" id="PYKK01000077">
    <property type="protein sequence ID" value="TGD54386.1"/>
    <property type="molecule type" value="Genomic_DNA"/>
</dbReference>
<evidence type="ECO:0000256" key="3">
    <source>
        <dbReference type="ARBA" id="ARBA00022692"/>
    </source>
</evidence>
<evidence type="ECO:0000313" key="8">
    <source>
        <dbReference type="EMBL" id="TGD54386.1"/>
    </source>
</evidence>
<evidence type="ECO:0000256" key="2">
    <source>
        <dbReference type="ARBA" id="ARBA00022475"/>
    </source>
</evidence>
<dbReference type="AlphaFoldDB" id="A0A659SHE8"/>
<keyword evidence="4 6" id="KW-1133">Transmembrane helix</keyword>
<feature type="domain" description="ComEC/Rec2-related protein" evidence="7">
    <location>
        <begin position="3"/>
        <end position="79"/>
    </location>
</feature>
<dbReference type="InterPro" id="IPR004477">
    <property type="entry name" value="ComEC_N"/>
</dbReference>
<dbReference type="PANTHER" id="PTHR30619">
    <property type="entry name" value="DNA INTERNALIZATION/COMPETENCE PROTEIN COMEC/REC2"/>
    <property type="match status" value="1"/>
</dbReference>
<evidence type="ECO:0000256" key="4">
    <source>
        <dbReference type="ARBA" id="ARBA00022989"/>
    </source>
</evidence>
<proteinExistence type="predicted"/>
<evidence type="ECO:0000313" key="9">
    <source>
        <dbReference type="Proteomes" id="UP000297989"/>
    </source>
</evidence>
<feature type="non-terminal residue" evidence="8">
    <location>
        <position position="1"/>
    </location>
</feature>
<sequence length="87" mass="9740">ARITLLRCPLQVALFHGISVTAMLANLYAVPWVTFVTVPLILAGMILHLTGPFFLEEWVWYLTDRALAALFYLLNALPQGGVKIDNR</sequence>
<dbReference type="InterPro" id="IPR052159">
    <property type="entry name" value="Competence_DNA_uptake"/>
</dbReference>
<keyword evidence="5 6" id="KW-0472">Membrane</keyword>
<name>A0A659SHE8_SALET</name>
<organism evidence="8 9">
    <name type="scientific">Salmonella enterica subsp. enterica serovar Poona</name>
    <dbReference type="NCBI Taxonomy" id="436295"/>
    <lineage>
        <taxon>Bacteria</taxon>
        <taxon>Pseudomonadati</taxon>
        <taxon>Pseudomonadota</taxon>
        <taxon>Gammaproteobacteria</taxon>
        <taxon>Enterobacterales</taxon>
        <taxon>Enterobacteriaceae</taxon>
        <taxon>Salmonella</taxon>
    </lineage>
</organism>
<evidence type="ECO:0000256" key="1">
    <source>
        <dbReference type="ARBA" id="ARBA00004651"/>
    </source>
</evidence>
<feature type="non-terminal residue" evidence="8">
    <location>
        <position position="87"/>
    </location>
</feature>
<dbReference type="PANTHER" id="PTHR30619:SF1">
    <property type="entry name" value="RECOMBINATION PROTEIN 2"/>
    <property type="match status" value="1"/>
</dbReference>
<dbReference type="GO" id="GO:0005886">
    <property type="term" value="C:plasma membrane"/>
    <property type="evidence" value="ECO:0007669"/>
    <property type="project" value="UniProtKB-SubCell"/>
</dbReference>
<gene>
    <name evidence="8" type="ORF">C9F10_00520</name>
</gene>
<feature type="transmembrane region" description="Helical" evidence="6">
    <location>
        <begin position="36"/>
        <end position="55"/>
    </location>
</feature>
<keyword evidence="3 6" id="KW-0812">Transmembrane</keyword>
<accession>A0A659SHE8</accession>